<dbReference type="RefSeq" id="WP_250874794.1">
    <property type="nucleotide sequence ID" value="NZ_JALXFV010000008.1"/>
</dbReference>
<evidence type="ECO:0000313" key="3">
    <source>
        <dbReference type="Proteomes" id="UP001597187"/>
    </source>
</evidence>
<feature type="domain" description="DUF7975" evidence="1">
    <location>
        <begin position="1"/>
        <end position="117"/>
    </location>
</feature>
<protein>
    <recommendedName>
        <fullName evidence="1">DUF7975 domain-containing protein</fullName>
    </recommendedName>
</protein>
<dbReference type="EMBL" id="JBHUDC010000008">
    <property type="protein sequence ID" value="MFD1514861.1"/>
    <property type="molecule type" value="Genomic_DNA"/>
</dbReference>
<keyword evidence="3" id="KW-1185">Reference proteome</keyword>
<dbReference type="AlphaFoldDB" id="A0ABD6AZM6"/>
<gene>
    <name evidence="2" type="ORF">ACFSBT_16385</name>
</gene>
<reference evidence="2 3" key="1">
    <citation type="journal article" date="2019" name="Int. J. Syst. Evol. Microbiol.">
        <title>The Global Catalogue of Microorganisms (GCM) 10K type strain sequencing project: providing services to taxonomists for standard genome sequencing and annotation.</title>
        <authorList>
            <consortium name="The Broad Institute Genomics Platform"/>
            <consortium name="The Broad Institute Genome Sequencing Center for Infectious Disease"/>
            <person name="Wu L."/>
            <person name="Ma J."/>
        </authorList>
    </citation>
    <scope>NUCLEOTIDE SEQUENCE [LARGE SCALE GENOMIC DNA]</scope>
    <source>
        <strain evidence="2 3">CGMCC 1.12563</strain>
    </source>
</reference>
<accession>A0ABD6AZM6</accession>
<dbReference type="Pfam" id="PF25930">
    <property type="entry name" value="DUF7975"/>
    <property type="match status" value="1"/>
</dbReference>
<comment type="caution">
    <text evidence="2">The sequence shown here is derived from an EMBL/GenBank/DDBJ whole genome shotgun (WGS) entry which is preliminary data.</text>
</comment>
<name>A0ABD6AZM6_9EURY</name>
<evidence type="ECO:0000313" key="2">
    <source>
        <dbReference type="EMBL" id="MFD1514861.1"/>
    </source>
</evidence>
<dbReference type="Proteomes" id="UP001597187">
    <property type="component" value="Unassembled WGS sequence"/>
</dbReference>
<organism evidence="2 3">
    <name type="scientific">Halomarina rubra</name>
    <dbReference type="NCBI Taxonomy" id="2071873"/>
    <lineage>
        <taxon>Archaea</taxon>
        <taxon>Methanobacteriati</taxon>
        <taxon>Methanobacteriota</taxon>
        <taxon>Stenosarchaea group</taxon>
        <taxon>Halobacteria</taxon>
        <taxon>Halobacteriales</taxon>
        <taxon>Natronomonadaceae</taxon>
        <taxon>Halomarina</taxon>
    </lineage>
</organism>
<proteinExistence type="predicted"/>
<dbReference type="InterPro" id="IPR058281">
    <property type="entry name" value="DUF7975"/>
</dbReference>
<evidence type="ECO:0000259" key="1">
    <source>
        <dbReference type="Pfam" id="PF25930"/>
    </source>
</evidence>
<sequence>MTDTADTPRDRLVAFVRAITAERTSGGDGVAFVAQETRLTYADRTVTLSCSPTERERLDELLGEYPVFKVKQPETRKAPEDVVVLSAIADPKHLADFLESVFREVFEAAEGFELRVER</sequence>